<dbReference type="VEuPathDB" id="FungiDB:HZS61_014113"/>
<reference evidence="3 4" key="1">
    <citation type="journal article" date="2018" name="Sci. Rep.">
        <title>Characterisation of pathogen-specific regions and novel effector candidates in Fusarium oxysporum f. sp. cepae.</title>
        <authorList>
            <person name="Armitage A.D."/>
            <person name="Taylor A."/>
            <person name="Sobczyk M.K."/>
            <person name="Baxter L."/>
            <person name="Greenfield B.P."/>
            <person name="Bates H.J."/>
            <person name="Wilson F."/>
            <person name="Jackson A.C."/>
            <person name="Ott S."/>
            <person name="Harrison R.J."/>
            <person name="Clarkson J.P."/>
        </authorList>
    </citation>
    <scope>NUCLEOTIDE SEQUENCE [LARGE SCALE GENOMIC DNA]</scope>
    <source>
        <strain evidence="3 4">Fo_A13</strain>
    </source>
</reference>
<gene>
    <name evidence="3" type="ORF">BFJ69_g14654</name>
</gene>
<dbReference type="Proteomes" id="UP000285084">
    <property type="component" value="Unassembled WGS sequence"/>
</dbReference>
<protein>
    <recommendedName>
        <fullName evidence="5">Secondary metabolism regulator LAE1</fullName>
    </recommendedName>
</protein>
<dbReference type="VEuPathDB" id="FungiDB:FOIG_14538"/>
<sequence>MSTPPAAATSPKSEKSPAKNTAKSPSKSPSNSPPQHAQVNVGDTGILEPTHWQQLAEEENVNQDDDAHSLSEESLASSTDSVTSSIFEYRKLHGRTYHREIGSSQYWAANDERQSELLDINHHCLTLGIGGKTHLAPLDTEKITKALDIGTGTGIWALDFADEYPNVEVIGTDVSPIQPSWVPPNLQFEIEDCTQEWTFAPNSADYIHIRWLIGSIPDWYKFFREAYKTCKPGGWVESFEPSGIITSDDDTVKESSALGQWGKLFIEGAKKLGVSFTVYEEELQRKAMEAAGFVDIQQFEYKTPIGGWPKDPELKELGQFGKLAFLADPEGFVLFVANTIGWTESEIHVFLAHARREIHSGKHHPYYKQRVVWGLQNTSKTAIPENSKSIITITHVTTATAIVDIDGAKFITDPIFDEAPQSHERSHVAGLKPGEFFLTLQEGPAISIKQLPVIDCVLLSHEDHIDNLDETGR</sequence>
<comment type="similarity">
    <text evidence="1">Belongs to the methyltransferase superfamily. LaeA methyltransferase family.</text>
</comment>
<feature type="compositionally biased region" description="Low complexity" evidence="2">
    <location>
        <begin position="18"/>
        <end position="34"/>
    </location>
</feature>
<name>A0A420MGY9_FUSOX</name>
<dbReference type="PANTHER" id="PTHR43591">
    <property type="entry name" value="METHYLTRANSFERASE"/>
    <property type="match status" value="1"/>
</dbReference>
<evidence type="ECO:0000313" key="3">
    <source>
        <dbReference type="EMBL" id="RKK67283.1"/>
    </source>
</evidence>
<dbReference type="VEuPathDB" id="FungiDB:FOC4_g10003701"/>
<proteinExistence type="inferred from homology"/>
<comment type="caution">
    <text evidence="3">The sequence shown here is derived from an EMBL/GenBank/DDBJ whole genome shotgun (WGS) entry which is preliminary data.</text>
</comment>
<dbReference type="VEuPathDB" id="FungiDB:FOXG_03958"/>
<evidence type="ECO:0000256" key="2">
    <source>
        <dbReference type="SAM" id="MobiDB-lite"/>
    </source>
</evidence>
<dbReference type="VEuPathDB" id="FungiDB:FOMG_18232"/>
<dbReference type="CDD" id="cd02440">
    <property type="entry name" value="AdoMet_MTases"/>
    <property type="match status" value="1"/>
</dbReference>
<evidence type="ECO:0000313" key="4">
    <source>
        <dbReference type="Proteomes" id="UP000285084"/>
    </source>
</evidence>
<accession>A0A420MGY9</accession>
<dbReference type="Pfam" id="PF13489">
    <property type="entry name" value="Methyltransf_23"/>
    <property type="match status" value="1"/>
</dbReference>
<dbReference type="Gene3D" id="3.40.50.150">
    <property type="entry name" value="Vaccinia Virus protein VP39"/>
    <property type="match status" value="1"/>
</dbReference>
<dbReference type="VEuPathDB" id="FungiDB:FOC4_g10003702"/>
<dbReference type="VEuPathDB" id="FungiDB:FOMG_03275"/>
<dbReference type="AlphaFoldDB" id="A0A420MGY9"/>
<evidence type="ECO:0008006" key="5">
    <source>
        <dbReference type="Google" id="ProtNLM"/>
    </source>
</evidence>
<dbReference type="VEuPathDB" id="FungiDB:HZS61_008047"/>
<organism evidence="3 4">
    <name type="scientific">Fusarium oxysporum</name>
    <name type="common">Fusarium vascular wilt</name>
    <dbReference type="NCBI Taxonomy" id="5507"/>
    <lineage>
        <taxon>Eukaryota</taxon>
        <taxon>Fungi</taxon>
        <taxon>Dikarya</taxon>
        <taxon>Ascomycota</taxon>
        <taxon>Pezizomycotina</taxon>
        <taxon>Sordariomycetes</taxon>
        <taxon>Hypocreomycetidae</taxon>
        <taxon>Hypocreales</taxon>
        <taxon>Nectriaceae</taxon>
        <taxon>Fusarium</taxon>
        <taxon>Fusarium oxysporum species complex</taxon>
    </lineage>
</organism>
<dbReference type="InterPro" id="IPR036866">
    <property type="entry name" value="RibonucZ/Hydroxyglut_hydro"/>
</dbReference>
<evidence type="ECO:0000256" key="1">
    <source>
        <dbReference type="ARBA" id="ARBA00038158"/>
    </source>
</evidence>
<dbReference type="Gene3D" id="3.60.15.10">
    <property type="entry name" value="Ribonuclease Z/Hydroxyacylglutathione hydrolase-like"/>
    <property type="match status" value="1"/>
</dbReference>
<dbReference type="GO" id="GO:0008168">
    <property type="term" value="F:methyltransferase activity"/>
    <property type="evidence" value="ECO:0007669"/>
    <property type="project" value="TreeGrafter"/>
</dbReference>
<dbReference type="VEuPathDB" id="FungiDB:FOZG_03203"/>
<dbReference type="SUPFAM" id="SSF53335">
    <property type="entry name" value="S-adenosyl-L-methionine-dependent methyltransferases"/>
    <property type="match status" value="1"/>
</dbReference>
<dbReference type="PANTHER" id="PTHR43591:SF10">
    <property type="entry name" value="ABC TRANSMEMBRANE TYPE-1 DOMAIN-CONTAINING PROTEIN-RELATED"/>
    <property type="match status" value="1"/>
</dbReference>
<dbReference type="EMBL" id="MRCX01000237">
    <property type="protein sequence ID" value="RKK67283.1"/>
    <property type="molecule type" value="Genomic_DNA"/>
</dbReference>
<dbReference type="VEuPathDB" id="FungiDB:FOIG_14537"/>
<dbReference type="InterPro" id="IPR029063">
    <property type="entry name" value="SAM-dependent_MTases_sf"/>
</dbReference>
<feature type="region of interest" description="Disordered" evidence="2">
    <location>
        <begin position="1"/>
        <end position="47"/>
    </location>
</feature>
<dbReference type="VEuPathDB" id="FungiDB:FOC1_g10005346"/>